<feature type="compositionally biased region" description="Basic and acidic residues" evidence="1">
    <location>
        <begin position="9"/>
        <end position="46"/>
    </location>
</feature>
<dbReference type="EMBL" id="JARBHB010000005">
    <property type="protein sequence ID" value="KAJ8884183.1"/>
    <property type="molecule type" value="Genomic_DNA"/>
</dbReference>
<accession>A0ABQ9HJS4</accession>
<dbReference type="PANTHER" id="PTHR11439:SF491">
    <property type="entry name" value="INTEGRASE CATALYTIC DOMAIN-CONTAINING PROTEIN"/>
    <property type="match status" value="1"/>
</dbReference>
<dbReference type="CDD" id="cd09272">
    <property type="entry name" value="RNase_HI_RT_Ty1"/>
    <property type="match status" value="1"/>
</dbReference>
<sequence>MGGLGENLWNDRETTEKGKRLNENTRESKRERERKREKDRNSWNEREPTWYDGARKIETEWRHDIMIVKTRSENRFWHQPDSDDAGRGSMIVKVKNRPSYSQFIFVVKGQTSNMKVKVTWIQDCGWTTGMTEQEQLRRSEPRTHENPFESDIIRVKSIFSYLNGTPELEIFYKNECKKRILEFYSDADLGGDKKAGRSTTGSVYLYSRGAISWFIKRQCSVSISTTKAEIIAASEGTREMLWLEILLQEMADYKEVVVRDWSVSVECMLGGGTVGQQNKYLPSSCPPICSPVSCPTQHASSSCRLPSIVGQLLGVCKPGLLS</sequence>
<dbReference type="PANTHER" id="PTHR11439">
    <property type="entry name" value="GAG-POL-RELATED RETROTRANSPOSON"/>
    <property type="match status" value="1"/>
</dbReference>
<organism evidence="2 3">
    <name type="scientific">Dryococelus australis</name>
    <dbReference type="NCBI Taxonomy" id="614101"/>
    <lineage>
        <taxon>Eukaryota</taxon>
        <taxon>Metazoa</taxon>
        <taxon>Ecdysozoa</taxon>
        <taxon>Arthropoda</taxon>
        <taxon>Hexapoda</taxon>
        <taxon>Insecta</taxon>
        <taxon>Pterygota</taxon>
        <taxon>Neoptera</taxon>
        <taxon>Polyneoptera</taxon>
        <taxon>Phasmatodea</taxon>
        <taxon>Verophasmatodea</taxon>
        <taxon>Anareolatae</taxon>
        <taxon>Phasmatidae</taxon>
        <taxon>Eurycanthinae</taxon>
        <taxon>Dryococelus</taxon>
    </lineage>
</organism>
<evidence type="ECO:0000313" key="2">
    <source>
        <dbReference type="EMBL" id="KAJ8884183.1"/>
    </source>
</evidence>
<protein>
    <submittedName>
        <fullName evidence="2">Uncharacterized protein</fullName>
    </submittedName>
</protein>
<dbReference type="Proteomes" id="UP001159363">
    <property type="component" value="Chromosome 4"/>
</dbReference>
<evidence type="ECO:0000256" key="1">
    <source>
        <dbReference type="SAM" id="MobiDB-lite"/>
    </source>
</evidence>
<name>A0ABQ9HJS4_9NEOP</name>
<gene>
    <name evidence="2" type="ORF">PR048_016040</name>
</gene>
<reference evidence="2 3" key="1">
    <citation type="submission" date="2023-02" db="EMBL/GenBank/DDBJ databases">
        <title>LHISI_Scaffold_Assembly.</title>
        <authorList>
            <person name="Stuart O.P."/>
            <person name="Cleave R."/>
            <person name="Magrath M.J.L."/>
            <person name="Mikheyev A.S."/>
        </authorList>
    </citation>
    <scope>NUCLEOTIDE SEQUENCE [LARGE SCALE GENOMIC DNA]</scope>
    <source>
        <strain evidence="2">Daus_M_001</strain>
        <tissue evidence="2">Leg muscle</tissue>
    </source>
</reference>
<feature type="region of interest" description="Disordered" evidence="1">
    <location>
        <begin position="1"/>
        <end position="46"/>
    </location>
</feature>
<keyword evidence="3" id="KW-1185">Reference proteome</keyword>
<proteinExistence type="predicted"/>
<comment type="caution">
    <text evidence="2">The sequence shown here is derived from an EMBL/GenBank/DDBJ whole genome shotgun (WGS) entry which is preliminary data.</text>
</comment>
<evidence type="ECO:0000313" key="3">
    <source>
        <dbReference type="Proteomes" id="UP001159363"/>
    </source>
</evidence>